<dbReference type="AlphaFoldDB" id="A0A1W9KU99"/>
<dbReference type="InterPro" id="IPR011979">
    <property type="entry name" value="Antitox_Xre"/>
</dbReference>
<dbReference type="EMBL" id="MTEI01000005">
    <property type="protein sequence ID" value="OQW88091.1"/>
    <property type="molecule type" value="Genomic_DNA"/>
</dbReference>
<reference evidence="3 4" key="1">
    <citation type="submission" date="2017-01" db="EMBL/GenBank/DDBJ databases">
        <title>Novel large sulfur bacteria in the metagenomes of groundwater-fed chemosynthetic microbial mats in the Lake Huron basin.</title>
        <authorList>
            <person name="Sharrar A.M."/>
            <person name="Flood B.E."/>
            <person name="Bailey J.V."/>
            <person name="Jones D.S."/>
            <person name="Biddanda B."/>
            <person name="Ruberg S.A."/>
            <person name="Marcus D.N."/>
            <person name="Dick G.J."/>
        </authorList>
    </citation>
    <scope>NUCLEOTIDE SEQUENCE [LARGE SCALE GENOMIC DNA]</scope>
    <source>
        <strain evidence="3">A7</strain>
    </source>
</reference>
<evidence type="ECO:0000313" key="4">
    <source>
        <dbReference type="Proteomes" id="UP000192505"/>
    </source>
</evidence>
<proteinExistence type="predicted"/>
<comment type="caution">
    <text evidence="3">The sequence shown here is derived from an EMBL/GenBank/DDBJ whole genome shotgun (WGS) entry which is preliminary data.</text>
</comment>
<feature type="domain" description="Antitoxin Xre/MbcA/ParS-like toxin-binding" evidence="1">
    <location>
        <begin position="90"/>
        <end position="139"/>
    </location>
</feature>
<dbReference type="InterPro" id="IPR046847">
    <property type="entry name" value="Xre-like_HTH"/>
</dbReference>
<dbReference type="Pfam" id="PF09722">
    <property type="entry name" value="Xre_MbcA_ParS_C"/>
    <property type="match status" value="1"/>
</dbReference>
<protein>
    <submittedName>
        <fullName evidence="3">Uncharacterized protein</fullName>
    </submittedName>
</protein>
<feature type="domain" description="Antitoxin Xre-like helix-turn-helix" evidence="2">
    <location>
        <begin position="24"/>
        <end position="85"/>
    </location>
</feature>
<dbReference type="Proteomes" id="UP000192505">
    <property type="component" value="Unassembled WGS sequence"/>
</dbReference>
<gene>
    <name evidence="3" type="ORF">BWK72_10115</name>
</gene>
<name>A0A1W9KU99_9BURK</name>
<dbReference type="InterPro" id="IPR024467">
    <property type="entry name" value="Xre/MbcA/ParS-like_toxin-bd"/>
</dbReference>
<evidence type="ECO:0000259" key="2">
    <source>
        <dbReference type="Pfam" id="PF20432"/>
    </source>
</evidence>
<dbReference type="NCBIfam" id="TIGR02293">
    <property type="entry name" value="TAS_TIGR02293"/>
    <property type="match status" value="1"/>
</dbReference>
<sequence length="142" mass="15885">MNLVTPEKIAAVMALSQVPHSMAELDELVASGLPKEALRASVERVCTSGDERRKLLFRIVPEATYKRRQQVLSSEESGRAERLARIIATAEYVWGSGDDARIFMNSPHPMLLGHTPLDVSMTELGTRRVEELLWKLYYGMAA</sequence>
<dbReference type="Pfam" id="PF20432">
    <property type="entry name" value="Xre-like-HTH"/>
    <property type="match status" value="1"/>
</dbReference>
<evidence type="ECO:0000313" key="3">
    <source>
        <dbReference type="EMBL" id="OQW88091.1"/>
    </source>
</evidence>
<evidence type="ECO:0000259" key="1">
    <source>
        <dbReference type="Pfam" id="PF09722"/>
    </source>
</evidence>
<dbReference type="GO" id="GO:0003677">
    <property type="term" value="F:DNA binding"/>
    <property type="evidence" value="ECO:0007669"/>
    <property type="project" value="InterPro"/>
</dbReference>
<accession>A0A1W9KU99</accession>
<organism evidence="3 4">
    <name type="scientific">Rhodoferax ferrireducens</name>
    <dbReference type="NCBI Taxonomy" id="192843"/>
    <lineage>
        <taxon>Bacteria</taxon>
        <taxon>Pseudomonadati</taxon>
        <taxon>Pseudomonadota</taxon>
        <taxon>Betaproteobacteria</taxon>
        <taxon>Burkholderiales</taxon>
        <taxon>Comamonadaceae</taxon>
        <taxon>Rhodoferax</taxon>
    </lineage>
</organism>